<dbReference type="InterPro" id="IPR050223">
    <property type="entry name" value="D-isomer_2-hydroxyacid_DH"/>
</dbReference>
<feature type="domain" description="D-isomer specific 2-hydroxyacid dehydrogenase NAD-binding" evidence="6">
    <location>
        <begin position="130"/>
        <end position="306"/>
    </location>
</feature>
<dbReference type="GO" id="GO:0005829">
    <property type="term" value="C:cytosol"/>
    <property type="evidence" value="ECO:0007669"/>
    <property type="project" value="TreeGrafter"/>
</dbReference>
<dbReference type="SUPFAM" id="SSF51735">
    <property type="entry name" value="NAD(P)-binding Rossmann-fold domains"/>
    <property type="match status" value="1"/>
</dbReference>
<keyword evidence="3" id="KW-0520">NAD</keyword>
<evidence type="ECO:0000259" key="5">
    <source>
        <dbReference type="Pfam" id="PF00389"/>
    </source>
</evidence>
<dbReference type="SUPFAM" id="SSF52283">
    <property type="entry name" value="Formate/glycerate dehydrogenase catalytic domain-like"/>
    <property type="match status" value="1"/>
</dbReference>
<keyword evidence="8" id="KW-1185">Reference proteome</keyword>
<dbReference type="Pfam" id="PF02826">
    <property type="entry name" value="2-Hacid_dh_C"/>
    <property type="match status" value="1"/>
</dbReference>
<dbReference type="Pfam" id="PF00389">
    <property type="entry name" value="2-Hacid_dh"/>
    <property type="match status" value="1"/>
</dbReference>
<dbReference type="GO" id="GO:0051287">
    <property type="term" value="F:NAD binding"/>
    <property type="evidence" value="ECO:0007669"/>
    <property type="project" value="InterPro"/>
</dbReference>
<proteinExistence type="inferred from homology"/>
<dbReference type="CDD" id="cd12167">
    <property type="entry name" value="2-Hacid_dh_8"/>
    <property type="match status" value="1"/>
</dbReference>
<organism evidence="7 8">
    <name type="scientific">Planotetraspora mira</name>
    <dbReference type="NCBI Taxonomy" id="58121"/>
    <lineage>
        <taxon>Bacteria</taxon>
        <taxon>Bacillati</taxon>
        <taxon>Actinomycetota</taxon>
        <taxon>Actinomycetes</taxon>
        <taxon>Streptosporangiales</taxon>
        <taxon>Streptosporangiaceae</taxon>
        <taxon>Planotetraspora</taxon>
    </lineage>
</organism>
<dbReference type="Proteomes" id="UP000650628">
    <property type="component" value="Unassembled WGS sequence"/>
</dbReference>
<evidence type="ECO:0000256" key="3">
    <source>
        <dbReference type="ARBA" id="ARBA00023027"/>
    </source>
</evidence>
<dbReference type="AlphaFoldDB" id="A0A8J3TLL5"/>
<evidence type="ECO:0000313" key="8">
    <source>
        <dbReference type="Proteomes" id="UP000650628"/>
    </source>
</evidence>
<dbReference type="GO" id="GO:0016618">
    <property type="term" value="F:hydroxypyruvate reductase [NAD(P)H] activity"/>
    <property type="evidence" value="ECO:0007669"/>
    <property type="project" value="TreeGrafter"/>
</dbReference>
<sequence length="346" mass="36301">MSAPLGGSAGRADPGAVVLAMPPGLPDRLFRGPGADRLRALVGPDWGPPLTGFDSAEALDRLARAHVLLTGWGSPVIDDRVLDHAPRLRAVVHAAGTVKSHVCAEVFERGVLVSSAADANAVPVAEYTVAMILLANKAVPAMAREYRARREAIDLIGEYPDIGNHGKTVGLVGASKIGRRVAELLRPFDLEVLVSDPYLDEAGAAALGVRKAGLDDLFASCDVVSLHAPAIEETRGMVNASRLAAMRAGATLINTARGSLVDHDALVAELRRGRISAVLDVTEPEITPPDSPLWELPNVVLTPHVAGSLGNELARLGSQALDEVFRVIDGEPLRHPVDLAALPVTA</sequence>
<accession>A0A8J3TLL5</accession>
<dbReference type="GO" id="GO:0030267">
    <property type="term" value="F:glyoxylate reductase (NADPH) activity"/>
    <property type="evidence" value="ECO:0007669"/>
    <property type="project" value="TreeGrafter"/>
</dbReference>
<reference evidence="7 8" key="1">
    <citation type="submission" date="2021-01" db="EMBL/GenBank/DDBJ databases">
        <title>Whole genome shotgun sequence of Planotetraspora mira NBRC 15435.</title>
        <authorList>
            <person name="Komaki H."/>
            <person name="Tamura T."/>
        </authorList>
    </citation>
    <scope>NUCLEOTIDE SEQUENCE [LARGE SCALE GENOMIC DNA]</scope>
    <source>
        <strain evidence="7 8">NBRC 15435</strain>
    </source>
</reference>
<evidence type="ECO:0000313" key="7">
    <source>
        <dbReference type="EMBL" id="GII28031.1"/>
    </source>
</evidence>
<dbReference type="PANTHER" id="PTHR10996">
    <property type="entry name" value="2-HYDROXYACID DEHYDROGENASE-RELATED"/>
    <property type="match status" value="1"/>
</dbReference>
<keyword evidence="2 4" id="KW-0560">Oxidoreductase</keyword>
<comment type="caution">
    <text evidence="7">The sequence shown here is derived from an EMBL/GenBank/DDBJ whole genome shotgun (WGS) entry which is preliminary data.</text>
</comment>
<dbReference type="InterPro" id="IPR036291">
    <property type="entry name" value="NAD(P)-bd_dom_sf"/>
</dbReference>
<dbReference type="InterPro" id="IPR029753">
    <property type="entry name" value="D-isomer_DH_CS"/>
</dbReference>
<dbReference type="EMBL" id="BOOO01000007">
    <property type="protein sequence ID" value="GII28031.1"/>
    <property type="molecule type" value="Genomic_DNA"/>
</dbReference>
<dbReference type="Gene3D" id="3.40.50.720">
    <property type="entry name" value="NAD(P)-binding Rossmann-like Domain"/>
    <property type="match status" value="2"/>
</dbReference>
<evidence type="ECO:0000256" key="1">
    <source>
        <dbReference type="ARBA" id="ARBA00005854"/>
    </source>
</evidence>
<gene>
    <name evidence="7" type="ORF">Pmi06nite_14730</name>
</gene>
<dbReference type="InterPro" id="IPR006140">
    <property type="entry name" value="D-isomer_DH_NAD-bd"/>
</dbReference>
<name>A0A8J3TLL5_9ACTN</name>
<comment type="similarity">
    <text evidence="1 4">Belongs to the D-isomer specific 2-hydroxyacid dehydrogenase family.</text>
</comment>
<evidence type="ECO:0000259" key="6">
    <source>
        <dbReference type="Pfam" id="PF02826"/>
    </source>
</evidence>
<dbReference type="PANTHER" id="PTHR10996:SF178">
    <property type="entry name" value="2-HYDROXYACID DEHYDROGENASE YGL185C-RELATED"/>
    <property type="match status" value="1"/>
</dbReference>
<dbReference type="PROSITE" id="PS00670">
    <property type="entry name" value="D_2_HYDROXYACID_DH_2"/>
    <property type="match status" value="1"/>
</dbReference>
<dbReference type="RefSeq" id="WP_203952095.1">
    <property type="nucleotide sequence ID" value="NZ_BOOO01000007.1"/>
</dbReference>
<protein>
    <submittedName>
        <fullName evidence="7">2-hydroxyacid dehydrogenase</fullName>
    </submittedName>
</protein>
<feature type="domain" description="D-isomer specific 2-hydroxyacid dehydrogenase catalytic" evidence="5">
    <location>
        <begin position="54"/>
        <end position="337"/>
    </location>
</feature>
<dbReference type="InterPro" id="IPR006139">
    <property type="entry name" value="D-isomer_2_OHA_DH_cat_dom"/>
</dbReference>
<evidence type="ECO:0000256" key="4">
    <source>
        <dbReference type="RuleBase" id="RU003719"/>
    </source>
</evidence>
<evidence type="ECO:0000256" key="2">
    <source>
        <dbReference type="ARBA" id="ARBA00023002"/>
    </source>
</evidence>